<keyword evidence="2" id="KW-0812">Transmembrane</keyword>
<name>A0A6M3MA41_9ZZZZ</name>
<protein>
    <submittedName>
        <fullName evidence="3">Uncharacterized protein</fullName>
    </submittedName>
</protein>
<feature type="transmembrane region" description="Helical" evidence="2">
    <location>
        <begin position="269"/>
        <end position="290"/>
    </location>
</feature>
<feature type="compositionally biased region" description="Polar residues" evidence="1">
    <location>
        <begin position="298"/>
        <end position="307"/>
    </location>
</feature>
<sequence length="329" mass="37207">MSRKKMIYAILPIVLLLVMTVPFGLADTVTIDVDMDGDAYVNIQNDNGTFSLIYNGRDILAELEHAQKSVNDIEKTLIYWYGLKEAGKLEDHLLIVEEQLNNLTRDLNIILDGLYRNLGFTMHAIGINPGATSVAIQMIAGNATVAEYIDDMLVDLDDILIDLNATDQEFASIQSQIEEIYIAAETQNMVLMETRLDILDLNATLNAEIMNLTERFNKTLEQIWFADMELDNKIGAGLEELRDEYLDELRDEYLDEICTLNKELDNQRILSFGGFCVDIFLLLGLFVIFAREKPKIQQSDEINVQQSDESDPRAGGPRGRWTRQATPSS</sequence>
<keyword evidence="2" id="KW-0472">Membrane</keyword>
<reference evidence="3" key="1">
    <citation type="submission" date="2020-03" db="EMBL/GenBank/DDBJ databases">
        <title>The deep terrestrial virosphere.</title>
        <authorList>
            <person name="Holmfeldt K."/>
            <person name="Nilsson E."/>
            <person name="Simone D."/>
            <person name="Lopez-Fernandez M."/>
            <person name="Wu X."/>
            <person name="de Brujin I."/>
            <person name="Lundin D."/>
            <person name="Andersson A."/>
            <person name="Bertilsson S."/>
            <person name="Dopson M."/>
        </authorList>
    </citation>
    <scope>NUCLEOTIDE SEQUENCE</scope>
    <source>
        <strain evidence="3">MM171B00346</strain>
    </source>
</reference>
<gene>
    <name evidence="3" type="ORF">MM171B00346_0006</name>
</gene>
<keyword evidence="2" id="KW-1133">Transmembrane helix</keyword>
<evidence type="ECO:0000313" key="3">
    <source>
        <dbReference type="EMBL" id="QJB04294.1"/>
    </source>
</evidence>
<organism evidence="3">
    <name type="scientific">viral metagenome</name>
    <dbReference type="NCBI Taxonomy" id="1070528"/>
    <lineage>
        <taxon>unclassified sequences</taxon>
        <taxon>metagenomes</taxon>
        <taxon>organismal metagenomes</taxon>
    </lineage>
</organism>
<evidence type="ECO:0000256" key="1">
    <source>
        <dbReference type="SAM" id="MobiDB-lite"/>
    </source>
</evidence>
<accession>A0A6M3MA41</accession>
<feature type="region of interest" description="Disordered" evidence="1">
    <location>
        <begin position="298"/>
        <end position="329"/>
    </location>
</feature>
<dbReference type="AlphaFoldDB" id="A0A6M3MA41"/>
<dbReference type="EMBL" id="MT143879">
    <property type="protein sequence ID" value="QJB04294.1"/>
    <property type="molecule type" value="Genomic_DNA"/>
</dbReference>
<proteinExistence type="predicted"/>
<evidence type="ECO:0000256" key="2">
    <source>
        <dbReference type="SAM" id="Phobius"/>
    </source>
</evidence>